<name>A0A8M1KD39_CLUHA</name>
<dbReference type="GeneID" id="122129542"/>
<proteinExistence type="predicted"/>
<sequence>MNISMENPYGSVTIPRAQLRTDDNSTVIINPMALEGNNGANPYDGVPVYGTEAKNGTQNPPPYGGEGNYTVKEDEEQVGRCNACCYRCRRK</sequence>
<dbReference type="AlphaFoldDB" id="A0A8M1KD39"/>
<dbReference type="Proteomes" id="UP000515152">
    <property type="component" value="Unplaced"/>
</dbReference>
<protein>
    <submittedName>
        <fullName evidence="3">Uncharacterized protein si:ch211-202f5.3</fullName>
    </submittedName>
</protein>
<dbReference type="OrthoDB" id="8858515at2759"/>
<keyword evidence="2" id="KW-1185">Reference proteome</keyword>
<evidence type="ECO:0000313" key="3">
    <source>
        <dbReference type="RefSeq" id="XP_042560410.1"/>
    </source>
</evidence>
<gene>
    <name evidence="3" type="primary">si:ch211-202f5.3</name>
</gene>
<organism evidence="2 3">
    <name type="scientific">Clupea harengus</name>
    <name type="common">Atlantic herring</name>
    <dbReference type="NCBI Taxonomy" id="7950"/>
    <lineage>
        <taxon>Eukaryota</taxon>
        <taxon>Metazoa</taxon>
        <taxon>Chordata</taxon>
        <taxon>Craniata</taxon>
        <taxon>Vertebrata</taxon>
        <taxon>Euteleostomi</taxon>
        <taxon>Actinopterygii</taxon>
        <taxon>Neopterygii</taxon>
        <taxon>Teleostei</taxon>
        <taxon>Clupei</taxon>
        <taxon>Clupeiformes</taxon>
        <taxon>Clupeoidei</taxon>
        <taxon>Clupeidae</taxon>
        <taxon>Clupea</taxon>
    </lineage>
</organism>
<feature type="region of interest" description="Disordered" evidence="1">
    <location>
        <begin position="33"/>
        <end position="71"/>
    </location>
</feature>
<dbReference type="RefSeq" id="XP_042560410.1">
    <property type="nucleotide sequence ID" value="XM_042704476.1"/>
</dbReference>
<dbReference type="KEGG" id="char:122129542"/>
<evidence type="ECO:0000256" key="1">
    <source>
        <dbReference type="SAM" id="MobiDB-lite"/>
    </source>
</evidence>
<accession>A0A8M1KD39</accession>
<reference evidence="3" key="1">
    <citation type="submission" date="2025-08" db="UniProtKB">
        <authorList>
            <consortium name="RefSeq"/>
        </authorList>
    </citation>
    <scope>IDENTIFICATION</scope>
</reference>
<evidence type="ECO:0000313" key="2">
    <source>
        <dbReference type="Proteomes" id="UP000515152"/>
    </source>
</evidence>